<keyword evidence="1" id="KW-0812">Transmembrane</keyword>
<dbReference type="Proteomes" id="UP000464754">
    <property type="component" value="Chromosome"/>
</dbReference>
<sequence>MKDIFQLMESSCGSYLKKIIGSFTSIALAEFLICWLKIKDITYLDMRDISFQFEFTLGILLSVVLLIWFNFQRVKRFVESGGITRVKLLPISSNAYVYSELLLAFIGVISLAAVHYVAALGLLFIEKSSYVYETNALFFALLNSDALSWYVSSPVDVLRIFLILIEVSYCLMILSNTLIKEDKGFHVAVSLALVFILRLFNLAFFNDTYIVREIFAYLLLIVISHVYVRKAFLKRRVSI</sequence>
<name>A0A6N4TKN6_9FIRM</name>
<proteinExistence type="predicted"/>
<evidence type="ECO:0000256" key="1">
    <source>
        <dbReference type="SAM" id="Phobius"/>
    </source>
</evidence>
<gene>
    <name evidence="2" type="ORF">Aargi30884_22000</name>
</gene>
<dbReference type="RefSeq" id="WP_118277167.1">
    <property type="nucleotide sequence ID" value="NZ_AP019695.1"/>
</dbReference>
<evidence type="ECO:0000313" key="3">
    <source>
        <dbReference type="Proteomes" id="UP000464754"/>
    </source>
</evidence>
<accession>A0A6N4TKN6</accession>
<feature type="transmembrane region" description="Helical" evidence="1">
    <location>
        <begin position="210"/>
        <end position="228"/>
    </location>
</feature>
<feature type="transmembrane region" description="Helical" evidence="1">
    <location>
        <begin position="50"/>
        <end position="71"/>
    </location>
</feature>
<evidence type="ECO:0000313" key="2">
    <source>
        <dbReference type="EMBL" id="BBK23297.1"/>
    </source>
</evidence>
<keyword evidence="3" id="KW-1185">Reference proteome</keyword>
<feature type="transmembrane region" description="Helical" evidence="1">
    <location>
        <begin position="101"/>
        <end position="125"/>
    </location>
</feature>
<protein>
    <submittedName>
        <fullName evidence="2">Uncharacterized protein</fullName>
    </submittedName>
</protein>
<feature type="transmembrane region" description="Helical" evidence="1">
    <location>
        <begin position="157"/>
        <end position="178"/>
    </location>
</feature>
<organism evidence="2 3">
    <name type="scientific">Amedibacterium intestinale</name>
    <dbReference type="NCBI Taxonomy" id="2583452"/>
    <lineage>
        <taxon>Bacteria</taxon>
        <taxon>Bacillati</taxon>
        <taxon>Bacillota</taxon>
        <taxon>Erysipelotrichia</taxon>
        <taxon>Erysipelotrichales</taxon>
        <taxon>Erysipelotrichaceae</taxon>
        <taxon>Amedibacterium</taxon>
    </lineage>
</organism>
<dbReference type="AlphaFoldDB" id="A0A6N4TKN6"/>
<reference evidence="3" key="1">
    <citation type="submission" date="2019-05" db="EMBL/GenBank/DDBJ databases">
        <title>Complete genome sequencing of Absiella argi strain JCM 30884.</title>
        <authorList>
            <person name="Sakamoto M."/>
            <person name="Murakami T."/>
            <person name="Mori H."/>
        </authorList>
    </citation>
    <scope>NUCLEOTIDE SEQUENCE [LARGE SCALE GENOMIC DNA]</scope>
    <source>
        <strain evidence="3">JCM 30884</strain>
    </source>
</reference>
<keyword evidence="1" id="KW-0472">Membrane</keyword>
<feature type="transmembrane region" description="Helical" evidence="1">
    <location>
        <begin position="20"/>
        <end position="38"/>
    </location>
</feature>
<dbReference type="KEGG" id="aarg:Aargi30884_22000"/>
<keyword evidence="1" id="KW-1133">Transmembrane helix</keyword>
<dbReference type="EMBL" id="AP019695">
    <property type="protein sequence ID" value="BBK23297.1"/>
    <property type="molecule type" value="Genomic_DNA"/>
</dbReference>
<feature type="transmembrane region" description="Helical" evidence="1">
    <location>
        <begin position="185"/>
        <end position="204"/>
    </location>
</feature>